<feature type="transmembrane region" description="Helical" evidence="6">
    <location>
        <begin position="158"/>
        <end position="182"/>
    </location>
</feature>
<feature type="transmembrane region" description="Helical" evidence="6">
    <location>
        <begin position="117"/>
        <end position="138"/>
    </location>
</feature>
<dbReference type="GO" id="GO:0016020">
    <property type="term" value="C:membrane"/>
    <property type="evidence" value="ECO:0007669"/>
    <property type="project" value="UniProtKB-SubCell"/>
</dbReference>
<feature type="transmembrane region" description="Helical" evidence="6">
    <location>
        <begin position="297"/>
        <end position="316"/>
    </location>
</feature>
<keyword evidence="4 6" id="KW-0472">Membrane</keyword>
<keyword evidence="2 6" id="KW-0812">Transmembrane</keyword>
<dbReference type="AlphaFoldDB" id="A0A814CH32"/>
<gene>
    <name evidence="8" type="ORF">EDS130_LOCUS11810</name>
</gene>
<feature type="compositionally biased region" description="Pro residues" evidence="5">
    <location>
        <begin position="363"/>
        <end position="401"/>
    </location>
</feature>
<feature type="compositionally biased region" description="Low complexity" evidence="5">
    <location>
        <begin position="402"/>
        <end position="419"/>
    </location>
</feature>
<evidence type="ECO:0000259" key="7">
    <source>
        <dbReference type="PROSITE" id="PS50262"/>
    </source>
</evidence>
<feature type="domain" description="G-protein coupled receptors family 1 profile" evidence="7">
    <location>
        <begin position="58"/>
        <end position="275"/>
    </location>
</feature>
<feature type="region of interest" description="Disordered" evidence="5">
    <location>
        <begin position="337"/>
        <end position="482"/>
    </location>
</feature>
<evidence type="ECO:0000256" key="3">
    <source>
        <dbReference type="ARBA" id="ARBA00022989"/>
    </source>
</evidence>
<proteinExistence type="predicted"/>
<evidence type="ECO:0000256" key="2">
    <source>
        <dbReference type="ARBA" id="ARBA00022692"/>
    </source>
</evidence>
<evidence type="ECO:0000256" key="5">
    <source>
        <dbReference type="SAM" id="MobiDB-lite"/>
    </source>
</evidence>
<dbReference type="SUPFAM" id="SSF81321">
    <property type="entry name" value="Family A G protein-coupled receptor-like"/>
    <property type="match status" value="1"/>
</dbReference>
<feature type="transmembrane region" description="Helical" evidence="6">
    <location>
        <begin position="257"/>
        <end position="277"/>
    </location>
</feature>
<feature type="transmembrane region" description="Helical" evidence="6">
    <location>
        <begin position="216"/>
        <end position="236"/>
    </location>
</feature>
<reference evidence="8" key="1">
    <citation type="submission" date="2021-02" db="EMBL/GenBank/DDBJ databases">
        <authorList>
            <person name="Nowell W R."/>
        </authorList>
    </citation>
    <scope>NUCLEOTIDE SEQUENCE</scope>
</reference>
<dbReference type="PRINTS" id="PR01217">
    <property type="entry name" value="PRICHEXTENSN"/>
</dbReference>
<feature type="transmembrane region" description="Helical" evidence="6">
    <location>
        <begin position="79"/>
        <end position="97"/>
    </location>
</feature>
<evidence type="ECO:0000256" key="6">
    <source>
        <dbReference type="SAM" id="Phobius"/>
    </source>
</evidence>
<organism evidence="8 9">
    <name type="scientific">Adineta ricciae</name>
    <name type="common">Rotifer</name>
    <dbReference type="NCBI Taxonomy" id="249248"/>
    <lineage>
        <taxon>Eukaryota</taxon>
        <taxon>Metazoa</taxon>
        <taxon>Spiralia</taxon>
        <taxon>Gnathifera</taxon>
        <taxon>Rotifera</taxon>
        <taxon>Eurotatoria</taxon>
        <taxon>Bdelloidea</taxon>
        <taxon>Adinetida</taxon>
        <taxon>Adinetidae</taxon>
        <taxon>Adineta</taxon>
    </lineage>
</organism>
<comment type="caution">
    <text evidence="8">The sequence shown here is derived from an EMBL/GenBank/DDBJ whole genome shotgun (WGS) entry which is preliminary data.</text>
</comment>
<dbReference type="PROSITE" id="PS50262">
    <property type="entry name" value="G_PROTEIN_RECEP_F1_2"/>
    <property type="match status" value="1"/>
</dbReference>
<accession>A0A814CH32</accession>
<dbReference type="EMBL" id="CAJNOJ010000043">
    <property type="protein sequence ID" value="CAF0940755.1"/>
    <property type="molecule type" value="Genomic_DNA"/>
</dbReference>
<evidence type="ECO:0000256" key="4">
    <source>
        <dbReference type="ARBA" id="ARBA00023136"/>
    </source>
</evidence>
<dbReference type="InterPro" id="IPR017452">
    <property type="entry name" value="GPCR_Rhodpsn_7TM"/>
</dbReference>
<feature type="compositionally biased region" description="Pro residues" evidence="5">
    <location>
        <begin position="420"/>
        <end position="460"/>
    </location>
</feature>
<keyword evidence="3 6" id="KW-1133">Transmembrane helix</keyword>
<dbReference type="Proteomes" id="UP000663852">
    <property type="component" value="Unassembled WGS sequence"/>
</dbReference>
<evidence type="ECO:0000313" key="9">
    <source>
        <dbReference type="Proteomes" id="UP000663852"/>
    </source>
</evidence>
<protein>
    <recommendedName>
        <fullName evidence="7">G-protein coupled receptors family 1 profile domain-containing protein</fullName>
    </recommendedName>
</protein>
<feature type="compositionally biased region" description="Low complexity" evidence="5">
    <location>
        <begin position="461"/>
        <end position="480"/>
    </location>
</feature>
<comment type="subcellular location">
    <subcellularLocation>
        <location evidence="1">Membrane</location>
    </subcellularLocation>
</comment>
<evidence type="ECO:0000313" key="8">
    <source>
        <dbReference type="EMBL" id="CAF0940755.1"/>
    </source>
</evidence>
<evidence type="ECO:0000256" key="1">
    <source>
        <dbReference type="ARBA" id="ARBA00004370"/>
    </source>
</evidence>
<sequence length="501" mass="54327">MILSLSISLDLNPLNTTHVFSLIILYKLGFAMEHLTQLCATASSISLLYLIIQQNQYDNCIIYPYITTRALRKALNNHVIMLLLFCGLIESVTDISFQAHYYRTRTALALTPGFCYTWIFTGVAAYDSTFILMAWASIERHILVFYPRLFGTNRKRILFHYLPLAVCVLWPIIFATTTIFILPCDVVIGYNRRYCGLYYCVTLRKWSTWVDSMANYILPAFVAVFFSMWLFIRVLWHRYRSRGRIDWRNYKKMAGQLLPISILYTCMQLPPMILYAAYSGGLPYTVGNDYYSDSLFFTYWVVLFTPFASVISLPDLKGRVRKIIFFWRPRNAVQQAMTISRRAGDQTAVPGRTVPNRAGVKPAPTPGATAPPAPPAPTPGATAPPAPPAPTPGATAPPAPTPGATAPAAPASAAPTPGATAPPAPTPAPTPGATAPPSPTPALTPGATAPPAPTPAPTPTPGATAPAAASAAPAPAPALASKQVTSMFSAITVSKMPSVEI</sequence>
<name>A0A814CH32_ADIRI</name>
<dbReference type="Gene3D" id="1.20.1070.10">
    <property type="entry name" value="Rhodopsin 7-helix transmembrane proteins"/>
    <property type="match status" value="1"/>
</dbReference>